<protein>
    <submittedName>
        <fullName evidence="1">Uncharacterized protein</fullName>
    </submittedName>
</protein>
<accession>A0ACC2ZYX5</accession>
<evidence type="ECO:0000313" key="2">
    <source>
        <dbReference type="Proteomes" id="UP001172386"/>
    </source>
</evidence>
<keyword evidence="2" id="KW-1185">Reference proteome</keyword>
<dbReference type="Proteomes" id="UP001172386">
    <property type="component" value="Unassembled WGS sequence"/>
</dbReference>
<proteinExistence type="predicted"/>
<reference evidence="1" key="1">
    <citation type="submission" date="2022-10" db="EMBL/GenBank/DDBJ databases">
        <title>Culturing micro-colonial fungi from biological soil crusts in the Mojave desert and describing Neophaeococcomyces mojavensis, and introducing the new genera and species Taxawa tesnikishii.</title>
        <authorList>
            <person name="Kurbessoian T."/>
            <person name="Stajich J.E."/>
        </authorList>
    </citation>
    <scope>NUCLEOTIDE SEQUENCE</scope>
    <source>
        <strain evidence="1">JES_112</strain>
    </source>
</reference>
<evidence type="ECO:0000313" key="1">
    <source>
        <dbReference type="EMBL" id="KAJ9652838.1"/>
    </source>
</evidence>
<sequence length="1492" mass="167116">MQNGRGHSASQIDLPQSRDVFTIGIVCALPLEATAVIASFDHQFDRWTVLRKIGQAESDDNTYSFGILGEHHVVVAHMGRTGKVEASKTAKNMASSYRRIQLCLVVGICGIVPQIGQKETLLGDVVVSTSLIQYDFGKQYDTGFHTNIDSTVLLSQPLPKFRGHFAYLKTAVGMDELRMSFQQHLDNLFLNHNMADSKPPDPPEDSLFYSHYQHCHSLRRFQICWACLSGKYCKPAVEASCSELGCHADMRVYRKRSDELNELLNSMRTANEDDQARLVAGYRMKSLPKIYLDVIGSSDTVQKSAQARDRIATELKVVAFEMEGAGAWDSGFSTLVIKSACDYGDGHKNKRFQPYAAATAAAAAKAFLEKLDLTRAGHALDIDNERRFIETQGVENDPSCQQVKDWLDTIGVISPSSDSSESRCPKNAFASSLTNLFARRLPDTGSWFIKSPKFHRWNERPHGVLYCWGARGTGKSTLMSLVVKHLQSLEGNRIVLSAFFSAYHSAESNTYLAALLSQVLDDCTHLGAKTKQLYEQHHSQRTEIDAKELCEALKDEIRARSQTKIYVVIDALDRIDGQVRYDFIKHILDIVQKIANMRLIVTSFQEPTHEFRHVNLEAFKVSIPSMEIRRVVESELRGKECIARLLVERADLLQSFTDDIVEKANGMLLLAHLHVEQIANTLPQSVAELRAAMVDLRPALHETCNKLWGQIITQKLAHQQTARKVLTWLSYCLTSTSVILLGHVVAFYQLDAAQRSYIEFDPESVTPESMVGLDLLLECCKGMVRPEESGCIAFVHPEIETLMRERYLPQLGSVSADFDITMLCLRALKVTTTTTWSTHENLIPLSNYALDFFPTHARRARESSLFEDLRSFAEQSATSSWALEQRHRLMPELGGSPSSISRLHILAWLNLPSTVTQLLDEADEADVLDDVGWTPLRWAALFENEDTIRALARHALGADPGLKDQNGQTTLLWALNDAVRWRNSLSEINAYDDANVVIGSYLVSPSDAFPTFQQRRSRLQAPPDPLSLRTSPECLDILIDYHPSPQLETEKGLLIELSVRHRQGQAVERLLKRGIQPTESHLDLALRSRTFYTIEELNLYDRSQAIVGMNLWFDTANPVAGPTTHADLIADISWISQLVTPITANAKGFQGVPVLSIAAEMGMVEIVSKLLECNADPNAPDLEGKTPLMWAVMHPRLVKYALNRCRLFNDSQAFLGVWMNMLQRPSSVAAEVPSTSSAVALWQAKHEILQMLIVAGAEASVHDQRGLSVFDYAAQHGGTGIQTVLRQWYGRPEHPQPPKLTGPPSPLVHLGEVRFYNDSKGYFPWCHSTHTNFSLIKASLYDDSKLKLGLNRWLKELSAFDQSKADLLLADAKNTDFSHLCLSVYNASLSFRDDVAFETSLTANSAVHRVASCLSLHINHLDVYDDSQAVVDIRYDFGPNQQVASPQDMIVKNLRRAWNEMFEPSEEYHSCSSSDDQDYISCEEGHNHDADD</sequence>
<comment type="caution">
    <text evidence="1">The sequence shown here is derived from an EMBL/GenBank/DDBJ whole genome shotgun (WGS) entry which is preliminary data.</text>
</comment>
<gene>
    <name evidence="1" type="ORF">H2198_007922</name>
</gene>
<name>A0ACC2ZYX5_9EURO</name>
<organism evidence="1 2">
    <name type="scientific">Neophaeococcomyces mojaviensis</name>
    <dbReference type="NCBI Taxonomy" id="3383035"/>
    <lineage>
        <taxon>Eukaryota</taxon>
        <taxon>Fungi</taxon>
        <taxon>Dikarya</taxon>
        <taxon>Ascomycota</taxon>
        <taxon>Pezizomycotina</taxon>
        <taxon>Eurotiomycetes</taxon>
        <taxon>Chaetothyriomycetidae</taxon>
        <taxon>Chaetothyriales</taxon>
        <taxon>Chaetothyriales incertae sedis</taxon>
        <taxon>Neophaeococcomyces</taxon>
    </lineage>
</organism>
<dbReference type="EMBL" id="JAPDRQ010000180">
    <property type="protein sequence ID" value="KAJ9652838.1"/>
    <property type="molecule type" value="Genomic_DNA"/>
</dbReference>